<sequence length="78" mass="8059">MVAELVGSAVTAWGVERGLNGGAPNAPAVYEAACWFEVETEEAWAAGFGPNADQILGDIANYTDITPVMQVSEVTATG</sequence>
<dbReference type="EMBL" id="AP027735">
    <property type="protein sequence ID" value="BDZ59631.1"/>
    <property type="molecule type" value="Genomic_DNA"/>
</dbReference>
<name>A0ABM8HF30_9MICO</name>
<evidence type="ECO:0000313" key="1">
    <source>
        <dbReference type="EMBL" id="BDZ59631.1"/>
    </source>
</evidence>
<evidence type="ECO:0008006" key="2">
    <source>
        <dbReference type="Google" id="ProtNLM"/>
    </source>
</evidence>
<dbReference type="InterPro" id="IPR011008">
    <property type="entry name" value="Dimeric_a/b-barrel"/>
</dbReference>
<reference evidence="1" key="2">
    <citation type="submission" date="2023-02" db="EMBL/GenBank/DDBJ databases">
        <authorList>
            <person name="Sun Q."/>
            <person name="Mori K."/>
        </authorList>
    </citation>
    <scope>NUCLEOTIDE SEQUENCE</scope>
    <source>
        <strain evidence="1">NBRC 110608</strain>
    </source>
</reference>
<dbReference type="Gene3D" id="3.30.70.100">
    <property type="match status" value="1"/>
</dbReference>
<organism evidence="1">
    <name type="scientific">Barrientosiimonas endolithica</name>
    <dbReference type="NCBI Taxonomy" id="1535208"/>
    <lineage>
        <taxon>Bacteria</taxon>
        <taxon>Bacillati</taxon>
        <taxon>Actinomycetota</taxon>
        <taxon>Actinomycetes</taxon>
        <taxon>Micrococcales</taxon>
        <taxon>Dermacoccaceae</taxon>
        <taxon>Barrientosiimonas</taxon>
    </lineage>
</organism>
<accession>A0ABM8HF30</accession>
<dbReference type="SUPFAM" id="SSF54909">
    <property type="entry name" value="Dimeric alpha+beta barrel"/>
    <property type="match status" value="1"/>
</dbReference>
<dbReference type="NCBIfam" id="TIGR02118">
    <property type="entry name" value="EthD family reductase"/>
    <property type="match status" value="1"/>
</dbReference>
<gene>
    <name evidence="1" type="ORF">GCM10025872_32880</name>
</gene>
<proteinExistence type="predicted"/>
<reference evidence="1" key="1">
    <citation type="journal article" date="2014" name="Int. J. Syst. Evol. Microbiol.">
        <title>Complete genome of a new Firmicutes species belonging to the dominant human colonic microbiota ('Ruminococcus bicirculans') reveals two chromosomes and a selective capacity to utilize plant glucans.</title>
        <authorList>
            <consortium name="NISC Comparative Sequencing Program"/>
            <person name="Wegmann U."/>
            <person name="Louis P."/>
            <person name="Goesmann A."/>
            <person name="Henrissat B."/>
            <person name="Duncan S.H."/>
            <person name="Flint H.J."/>
        </authorList>
    </citation>
    <scope>NUCLEOTIDE SEQUENCE</scope>
    <source>
        <strain evidence="1">NBRC 110608</strain>
    </source>
</reference>
<dbReference type="InterPro" id="IPR009799">
    <property type="entry name" value="EthD_dom"/>
</dbReference>
<protein>
    <recommendedName>
        <fullName evidence="2">EthD domain-containing protein</fullName>
    </recommendedName>
</protein>